<dbReference type="Proteomes" id="UP000306037">
    <property type="component" value="Unassembled WGS sequence"/>
</dbReference>
<dbReference type="Gene3D" id="3.90.79.10">
    <property type="entry name" value="Nucleoside Triphosphate Pyrophosphohydrolase"/>
    <property type="match status" value="1"/>
</dbReference>
<evidence type="ECO:0000259" key="1">
    <source>
        <dbReference type="PROSITE" id="PS51462"/>
    </source>
</evidence>
<organism evidence="2 3">
    <name type="scientific">Bacillus wiedmannii</name>
    <dbReference type="NCBI Taxonomy" id="1890302"/>
    <lineage>
        <taxon>Bacteria</taxon>
        <taxon>Bacillati</taxon>
        <taxon>Bacillota</taxon>
        <taxon>Bacilli</taxon>
        <taxon>Bacillales</taxon>
        <taxon>Bacillaceae</taxon>
        <taxon>Bacillus</taxon>
        <taxon>Bacillus cereus group</taxon>
    </lineage>
</organism>
<feature type="domain" description="Nudix hydrolase" evidence="1">
    <location>
        <begin position="6"/>
        <end position="132"/>
    </location>
</feature>
<dbReference type="InterPro" id="IPR015797">
    <property type="entry name" value="NUDIX_hydrolase-like_dom_sf"/>
</dbReference>
<dbReference type="SUPFAM" id="SSF55811">
    <property type="entry name" value="Nudix"/>
    <property type="match status" value="1"/>
</dbReference>
<accession>A0A4U2MCL5</accession>
<gene>
    <name evidence="2" type="ORF">FC694_29015</name>
</gene>
<evidence type="ECO:0000313" key="3">
    <source>
        <dbReference type="Proteomes" id="UP000306037"/>
    </source>
</evidence>
<dbReference type="AlphaFoldDB" id="A0A4U2MCL5"/>
<name>A0A4U2MCL5_9BACI</name>
<comment type="caution">
    <text evidence="2">The sequence shown here is derived from an EMBL/GenBank/DDBJ whole genome shotgun (WGS) entry which is preliminary data.</text>
</comment>
<protein>
    <submittedName>
        <fullName evidence="2">NUDIX hydrolase</fullName>
    </submittedName>
</protein>
<dbReference type="CDD" id="cd02883">
    <property type="entry name" value="NUDIX_Hydrolase"/>
    <property type="match status" value="1"/>
</dbReference>
<dbReference type="GO" id="GO:0016787">
    <property type="term" value="F:hydrolase activity"/>
    <property type="evidence" value="ECO:0007669"/>
    <property type="project" value="UniProtKB-KW"/>
</dbReference>
<dbReference type="RefSeq" id="WP_137053881.1">
    <property type="nucleotide sequence ID" value="NZ_SZOM01000428.1"/>
</dbReference>
<dbReference type="PROSITE" id="PS51462">
    <property type="entry name" value="NUDIX"/>
    <property type="match status" value="1"/>
</dbReference>
<keyword evidence="2" id="KW-0378">Hydrolase</keyword>
<reference evidence="2 3" key="1">
    <citation type="journal article" date="2019" name="Environ. Microbiol.">
        <title>An active ?-lactamase is a part of an orchestrated cell wall stress resistance network of Bacillus subtilis and related rhizosphere species.</title>
        <authorList>
            <person name="Bucher T."/>
            <person name="Keren-Paz A."/>
            <person name="Hausser J."/>
            <person name="Olender T."/>
            <person name="Cytryn E."/>
            <person name="Kolodkin-Gal I."/>
        </authorList>
    </citation>
    <scope>NUCLEOTIDE SEQUENCE [LARGE SCALE GENOMIC DNA]</scope>
    <source>
        <strain evidence="2 3">I71</strain>
    </source>
</reference>
<proteinExistence type="predicted"/>
<sequence>MIHIDKNVRTSGAYVMYKNLFVFQVGPTSKGDTLGVVRLGGHKEADETAVETAKREVKEEASIDITILNSPTTFYKENWNAQSKKIKVENEVNPILIIDSPDESLSIMYVAYSKIPPKPSFETNGLLLLSLNHIELICTGKITLDDYINQGGIAILKEKMNKELILQPFPQLMFLAELLKEDPVLLQQFLNYQQKLL</sequence>
<dbReference type="EMBL" id="SZOM01000428">
    <property type="protein sequence ID" value="TKH08743.1"/>
    <property type="molecule type" value="Genomic_DNA"/>
</dbReference>
<dbReference type="InterPro" id="IPR000086">
    <property type="entry name" value="NUDIX_hydrolase_dom"/>
</dbReference>
<evidence type="ECO:0000313" key="2">
    <source>
        <dbReference type="EMBL" id="TKH08743.1"/>
    </source>
</evidence>